<evidence type="ECO:0008006" key="3">
    <source>
        <dbReference type="Google" id="ProtNLM"/>
    </source>
</evidence>
<comment type="caution">
    <text evidence="1">The sequence shown here is derived from an EMBL/GenBank/DDBJ whole genome shotgun (WGS) entry which is preliminary data.</text>
</comment>
<gene>
    <name evidence="1" type="ORF">QUW46_04150</name>
</gene>
<evidence type="ECO:0000313" key="1">
    <source>
        <dbReference type="EMBL" id="MDM8333768.1"/>
    </source>
</evidence>
<reference evidence="1" key="1">
    <citation type="submission" date="2023-06" db="EMBL/GenBank/DDBJ databases">
        <title>Identification and characterization of horizontal gene transfer across gut microbiota members of farm animals based on homology search.</title>
        <authorList>
            <person name="Schwarzerova J."/>
            <person name="Nykrynova M."/>
            <person name="Jureckova K."/>
            <person name="Cejkova D."/>
            <person name="Rychlik I."/>
        </authorList>
    </citation>
    <scope>NUCLEOTIDE SEQUENCE</scope>
    <source>
        <strain evidence="1">105_WCHN</strain>
    </source>
</reference>
<dbReference type="EMBL" id="JAUDEO010000017">
    <property type="protein sequence ID" value="MDM8333768.1"/>
    <property type="molecule type" value="Genomic_DNA"/>
</dbReference>
<accession>A0ABT7VM01</accession>
<reference evidence="1" key="2">
    <citation type="submission" date="2023-06" db="EMBL/GenBank/DDBJ databases">
        <authorList>
            <person name="Zeman M."/>
            <person name="Kubasova T."/>
            <person name="Jahodarova E."/>
            <person name="Nykrynova M."/>
            <person name="Rychlik I."/>
        </authorList>
    </citation>
    <scope>NUCLEOTIDE SEQUENCE</scope>
    <source>
        <strain evidence="1">105_WCHN</strain>
    </source>
</reference>
<sequence>MDKEQETQYQKAHQLLDDHRWLAAAAILEELINVAPNDTVTEKLVFALYQAKQYARAFAYFIEQPTVFIDNQRNVKLAVRLLLHNQSYIVARLFIGELPLAWQDELNDLVATSEEQARDKYQTTIQTRLRSFYHLGDCSLGEQQERVSEAQQLPLKEYLTGAQFLLRDPFTHQLIKASLIDTLRQLGVRQKVVVRWLNGHEYIVVPATVPALDIMPVAQALHAELANRLGNRNPSELQLASQELQMQLMILYPLVNEKITDVKAWVAYLIGKIRGEKVPVDPAIARLQDELGKIIDDLSQKD</sequence>
<evidence type="ECO:0000313" key="2">
    <source>
        <dbReference type="Proteomes" id="UP001529423"/>
    </source>
</evidence>
<name>A0ABT7VM01_9LACO</name>
<proteinExistence type="predicted"/>
<dbReference type="RefSeq" id="WP_289559821.1">
    <property type="nucleotide sequence ID" value="NZ_JAUDEO010000017.1"/>
</dbReference>
<organism evidence="1 2">
    <name type="scientific">Limosilactobacillus panis</name>
    <dbReference type="NCBI Taxonomy" id="47493"/>
    <lineage>
        <taxon>Bacteria</taxon>
        <taxon>Bacillati</taxon>
        <taxon>Bacillota</taxon>
        <taxon>Bacilli</taxon>
        <taxon>Lactobacillales</taxon>
        <taxon>Lactobacillaceae</taxon>
        <taxon>Limosilactobacillus</taxon>
    </lineage>
</organism>
<dbReference type="Proteomes" id="UP001529423">
    <property type="component" value="Unassembled WGS sequence"/>
</dbReference>
<keyword evidence="2" id="KW-1185">Reference proteome</keyword>
<protein>
    <recommendedName>
        <fullName evidence="3">Tetratricopeptide repeat protein</fullName>
    </recommendedName>
</protein>